<evidence type="ECO:0000313" key="2">
    <source>
        <dbReference type="Proteomes" id="UP001451782"/>
    </source>
</evidence>
<sequence length="127" mass="13674">MNVSPDNCQKAQIPMAQVLRHAGTCLTQLSEKILDLEHVLWGAHTPLDEHTVPADALQSIDFIKQASDDLAALLDRLGDVAPLSLTVSEIDVIAPMKLEALRAVVGAAASRLNNVSQPKKQEGVDLF</sequence>
<dbReference type="AlphaFoldDB" id="A0AAN0M621"/>
<name>A0AAN0M621_9RHOB</name>
<evidence type="ECO:0000313" key="1">
    <source>
        <dbReference type="EMBL" id="WZU65293.1"/>
    </source>
</evidence>
<reference evidence="1 2" key="1">
    <citation type="submission" date="2024-04" db="EMBL/GenBank/DDBJ databases">
        <title>Phylogenomic analyses of a clade within the roseobacter group suggest taxonomic reassignments of species of the genera Aestuariivita, Citreicella, Loktanella, Nautella, Pelagibaca, Ruegeria, Thalassobius, Thiobacimonas and Tropicibacter, and the proposal o.</title>
        <authorList>
            <person name="Jeon C.O."/>
        </authorList>
    </citation>
    <scope>NUCLEOTIDE SEQUENCE [LARGE SCALE GENOMIC DNA]</scope>
    <source>
        <strain evidence="1 2">G8-12</strain>
    </source>
</reference>
<dbReference type="EMBL" id="CP151762">
    <property type="protein sequence ID" value="WZU65293.1"/>
    <property type="molecule type" value="Genomic_DNA"/>
</dbReference>
<proteinExistence type="predicted"/>
<dbReference type="KEGG" id="yag:AABB28_08575"/>
<accession>A0AAN0M621</accession>
<keyword evidence="2" id="KW-1185">Reference proteome</keyword>
<dbReference type="RefSeq" id="WP_342071640.1">
    <property type="nucleotide sequence ID" value="NZ_CP151762.1"/>
</dbReference>
<organism evidence="1 2">
    <name type="scientific">Yoonia algicola</name>
    <dbReference type="NCBI Taxonomy" id="3137368"/>
    <lineage>
        <taxon>Bacteria</taxon>
        <taxon>Pseudomonadati</taxon>
        <taxon>Pseudomonadota</taxon>
        <taxon>Alphaproteobacteria</taxon>
        <taxon>Rhodobacterales</taxon>
        <taxon>Paracoccaceae</taxon>
        <taxon>Yoonia</taxon>
    </lineage>
</organism>
<dbReference type="Proteomes" id="UP001451782">
    <property type="component" value="Chromosome"/>
</dbReference>
<protein>
    <submittedName>
        <fullName evidence="1">Uncharacterized protein</fullName>
    </submittedName>
</protein>
<gene>
    <name evidence="1" type="ORF">AABB28_08575</name>
</gene>